<gene>
    <name evidence="2" type="ORF">LCGC14_1532770</name>
</gene>
<dbReference type="EMBL" id="LAZR01011504">
    <property type="protein sequence ID" value="KKM61327.1"/>
    <property type="molecule type" value="Genomic_DNA"/>
</dbReference>
<organism evidence="2">
    <name type="scientific">marine sediment metagenome</name>
    <dbReference type="NCBI Taxonomy" id="412755"/>
    <lineage>
        <taxon>unclassified sequences</taxon>
        <taxon>metagenomes</taxon>
        <taxon>ecological metagenomes</taxon>
    </lineage>
</organism>
<accession>A0A0F9LW93</accession>
<keyword evidence="1" id="KW-1133">Transmembrane helix</keyword>
<reference evidence="2" key="1">
    <citation type="journal article" date="2015" name="Nature">
        <title>Complex archaea that bridge the gap between prokaryotes and eukaryotes.</title>
        <authorList>
            <person name="Spang A."/>
            <person name="Saw J.H."/>
            <person name="Jorgensen S.L."/>
            <person name="Zaremba-Niedzwiedzka K."/>
            <person name="Martijn J."/>
            <person name="Lind A.E."/>
            <person name="van Eijk R."/>
            <person name="Schleper C."/>
            <person name="Guy L."/>
            <person name="Ettema T.J."/>
        </authorList>
    </citation>
    <scope>NUCLEOTIDE SEQUENCE</scope>
</reference>
<protein>
    <submittedName>
        <fullName evidence="2">Uncharacterized protein</fullName>
    </submittedName>
</protein>
<keyword evidence="1" id="KW-0812">Transmembrane</keyword>
<feature type="transmembrane region" description="Helical" evidence="1">
    <location>
        <begin position="32"/>
        <end position="50"/>
    </location>
</feature>
<keyword evidence="1" id="KW-0472">Membrane</keyword>
<sequence length="91" mass="10663">MKKKKENKLDKILTAIHDYIGIEGLILSGRRIFQLILMAISINYLIWIYLNLDNSIKSDHIFTIFFMLGVSLIPIYFSYIFLDDLFGDSKK</sequence>
<name>A0A0F9LW93_9ZZZZ</name>
<comment type="caution">
    <text evidence="2">The sequence shown here is derived from an EMBL/GenBank/DDBJ whole genome shotgun (WGS) entry which is preliminary data.</text>
</comment>
<dbReference type="AlphaFoldDB" id="A0A0F9LW93"/>
<evidence type="ECO:0000313" key="2">
    <source>
        <dbReference type="EMBL" id="KKM61327.1"/>
    </source>
</evidence>
<evidence type="ECO:0000256" key="1">
    <source>
        <dbReference type="SAM" id="Phobius"/>
    </source>
</evidence>
<proteinExistence type="predicted"/>
<feature type="transmembrane region" description="Helical" evidence="1">
    <location>
        <begin position="62"/>
        <end position="82"/>
    </location>
</feature>